<evidence type="ECO:0000313" key="9">
    <source>
        <dbReference type="Proteomes" id="UP000799777"/>
    </source>
</evidence>
<accession>A0A9P4LGE8</accession>
<feature type="site" description="Important for beta-aspartyl-AMP intermediate formation" evidence="6">
    <location>
        <position position="459"/>
    </location>
</feature>
<name>A0A9P4LGE8_9PLEO</name>
<dbReference type="FunFam" id="3.60.20.10:FF:000155">
    <property type="entry name" value="Asparagine synthetase (Eurofung)"/>
    <property type="match status" value="1"/>
</dbReference>
<dbReference type="PANTHER" id="PTHR43284:SF1">
    <property type="entry name" value="ASPARAGINE SYNTHETASE"/>
    <property type="match status" value="1"/>
</dbReference>
<dbReference type="NCBIfam" id="TIGR01536">
    <property type="entry name" value="asn_synth_AEB"/>
    <property type="match status" value="1"/>
</dbReference>
<feature type="non-terminal residue" evidence="8">
    <location>
        <position position="1"/>
    </location>
</feature>
<evidence type="ECO:0000256" key="3">
    <source>
        <dbReference type="ARBA" id="ARBA00022840"/>
    </source>
</evidence>
<gene>
    <name evidence="8" type="ORF">EK21DRAFT_79037</name>
</gene>
<dbReference type="SUPFAM" id="SSF56235">
    <property type="entry name" value="N-terminal nucleophile aminohydrolases (Ntn hydrolases)"/>
    <property type="match status" value="1"/>
</dbReference>
<evidence type="ECO:0000256" key="5">
    <source>
        <dbReference type="PIRSR" id="PIRSR001589-2"/>
    </source>
</evidence>
<feature type="domain" description="Glutamine amidotransferase type-2" evidence="7">
    <location>
        <begin position="1"/>
        <end position="292"/>
    </location>
</feature>
<evidence type="ECO:0000313" key="8">
    <source>
        <dbReference type="EMBL" id="KAF2024288.1"/>
    </source>
</evidence>
<dbReference type="InterPro" id="IPR014729">
    <property type="entry name" value="Rossmann-like_a/b/a_fold"/>
</dbReference>
<dbReference type="Proteomes" id="UP000799777">
    <property type="component" value="Unassembled WGS sequence"/>
</dbReference>
<evidence type="ECO:0000256" key="4">
    <source>
        <dbReference type="ARBA" id="ARBA00022962"/>
    </source>
</evidence>
<dbReference type="Pfam" id="PF00733">
    <property type="entry name" value="Asn_synthase"/>
    <property type="match status" value="1"/>
</dbReference>
<dbReference type="PIRSF" id="PIRSF001589">
    <property type="entry name" value="Asn_synthetase_glu-h"/>
    <property type="match status" value="1"/>
</dbReference>
<dbReference type="InterPro" id="IPR017932">
    <property type="entry name" value="GATase_2_dom"/>
</dbReference>
<reference evidence="8" key="1">
    <citation type="journal article" date="2020" name="Stud. Mycol.">
        <title>101 Dothideomycetes genomes: a test case for predicting lifestyles and emergence of pathogens.</title>
        <authorList>
            <person name="Haridas S."/>
            <person name="Albert R."/>
            <person name="Binder M."/>
            <person name="Bloem J."/>
            <person name="Labutti K."/>
            <person name="Salamov A."/>
            <person name="Andreopoulos B."/>
            <person name="Baker S."/>
            <person name="Barry K."/>
            <person name="Bills G."/>
            <person name="Bluhm B."/>
            <person name="Cannon C."/>
            <person name="Castanera R."/>
            <person name="Culley D."/>
            <person name="Daum C."/>
            <person name="Ezra D."/>
            <person name="Gonzalez J."/>
            <person name="Henrissat B."/>
            <person name="Kuo A."/>
            <person name="Liang C."/>
            <person name="Lipzen A."/>
            <person name="Lutzoni F."/>
            <person name="Magnuson J."/>
            <person name="Mondo S."/>
            <person name="Nolan M."/>
            <person name="Ohm R."/>
            <person name="Pangilinan J."/>
            <person name="Park H.-J."/>
            <person name="Ramirez L."/>
            <person name="Alfaro M."/>
            <person name="Sun H."/>
            <person name="Tritt A."/>
            <person name="Yoshinaga Y."/>
            <person name="Zwiers L.-H."/>
            <person name="Turgeon B."/>
            <person name="Goodwin S."/>
            <person name="Spatafora J."/>
            <person name="Crous P."/>
            <person name="Grigoriev I."/>
        </authorList>
    </citation>
    <scope>NUCLEOTIDE SEQUENCE</scope>
    <source>
        <strain evidence="8">CBS 110217</strain>
    </source>
</reference>
<dbReference type="InterPro" id="IPR006426">
    <property type="entry name" value="Asn_synth_AEB"/>
</dbReference>
<dbReference type="GO" id="GO:0004066">
    <property type="term" value="F:asparagine synthase (glutamine-hydrolyzing) activity"/>
    <property type="evidence" value="ECO:0007669"/>
    <property type="project" value="InterPro"/>
</dbReference>
<keyword evidence="4" id="KW-0315">Glutamine amidotransferase</keyword>
<evidence type="ECO:0000256" key="1">
    <source>
        <dbReference type="ARBA" id="ARBA00005752"/>
    </source>
</evidence>
<feature type="binding site" evidence="5">
    <location>
        <position position="383"/>
    </location>
    <ligand>
        <name>ATP</name>
        <dbReference type="ChEBI" id="CHEBI:30616"/>
    </ligand>
</feature>
<keyword evidence="2 5" id="KW-0547">Nucleotide-binding</keyword>
<dbReference type="PANTHER" id="PTHR43284">
    <property type="entry name" value="ASPARAGINE SYNTHETASE (GLUTAMINE-HYDROLYZING)"/>
    <property type="match status" value="1"/>
</dbReference>
<sequence>SSHFFDILRLLNPLFCCWLDKLTIHFHGPPGVGFQHSKIKHSQGLWQSKVKHAHRRLLFIIQGGMTYTHSDPARRDSMKRTHKYSSMWDIWQPQRSFVKKLIISWDLAEHGLSSGDLIALDGVCQQSLGHNRLAIVDLNPGAEQPFHDEEGDVHSVVNGELYGHNEIREELSAKGYKFRSKCDSEIAVYLYKEHGLSFLSHLRGEFSLCLYDSRTQLFIAACDRYAIKPLYYTIHDGNLLIASEVKAFLSFGWQAEWDVQSIKDVGWLCDRRTLFQDVHSINPGHYLTLTSFNTITQHKYWNLDFKDKREVDTRTEEEMIQGVRDRLFEAIRDRLRADVPIGVFLSGGIDSSALAGMMTHLMKTENMSLGTAPASERINCFSVKFIGEEHDEEPIARRTAEWLGVKMHHVEMTEETFAANIEDAVWHNEVAVKDLGTVGKFMLSRLTRDAGIKVVLTGEGSDEHFGGYRELLKDFVREPDPAWPSTKLSENDRVKTIEDLEGTNYSHPDEPDTALAVRRQVNNTSFLGFTQYFALNDVLLAPWLYTEFGESDKRLTAVNALDGRTRDLMAMKWHPLHTSLYIWTKCALAKGLLTVLGDRCEMAHSVEGRQPFLDHRLTEYAMSLPPSMKIHWDPETRMFSEKWILKEAVKPYITEELYARRKHPFSAPVKYKPGGSVYNLFDSLITKENIEALGFLEWEMCEGLVKHAIKEGDRAAFGQMILVGQFVILGKRFGVKKARPDYKNVDLNASAH</sequence>
<dbReference type="Gene3D" id="3.60.20.10">
    <property type="entry name" value="Glutamine Phosphoribosylpyrophosphate, subunit 1, domain 1"/>
    <property type="match status" value="1"/>
</dbReference>
<keyword evidence="9" id="KW-1185">Reference proteome</keyword>
<feature type="binding site" evidence="5">
    <location>
        <position position="183"/>
    </location>
    <ligand>
        <name>L-glutamine</name>
        <dbReference type="ChEBI" id="CHEBI:58359"/>
    </ligand>
</feature>
<dbReference type="InterPro" id="IPR001962">
    <property type="entry name" value="Asn_synthase"/>
</dbReference>
<comment type="caution">
    <text evidence="8">The sequence shown here is derived from an EMBL/GenBank/DDBJ whole genome shotgun (WGS) entry which is preliminary data.</text>
</comment>
<protein>
    <submittedName>
        <fullName evidence="8">Glutamine-hydrolyzing asparagine synthase</fullName>
    </submittedName>
</protein>
<dbReference type="GO" id="GO:0005524">
    <property type="term" value="F:ATP binding"/>
    <property type="evidence" value="ECO:0007669"/>
    <property type="project" value="UniProtKB-KW"/>
</dbReference>
<dbReference type="InterPro" id="IPR029055">
    <property type="entry name" value="Ntn_hydrolases_N"/>
</dbReference>
<keyword evidence="3 5" id="KW-0067">ATP-binding</keyword>
<evidence type="ECO:0000256" key="2">
    <source>
        <dbReference type="ARBA" id="ARBA00022741"/>
    </source>
</evidence>
<dbReference type="GO" id="GO:0006529">
    <property type="term" value="P:asparagine biosynthetic process"/>
    <property type="evidence" value="ECO:0007669"/>
    <property type="project" value="InterPro"/>
</dbReference>
<dbReference type="PROSITE" id="PS51278">
    <property type="entry name" value="GATASE_TYPE_2"/>
    <property type="match status" value="1"/>
</dbReference>
<proteinExistence type="inferred from homology"/>
<dbReference type="CDD" id="cd01991">
    <property type="entry name" value="Asn_synthase_B_C"/>
    <property type="match status" value="1"/>
</dbReference>
<dbReference type="CDD" id="cd00712">
    <property type="entry name" value="AsnB"/>
    <property type="match status" value="1"/>
</dbReference>
<dbReference type="InterPro" id="IPR051786">
    <property type="entry name" value="ASN_synthetase/amidase"/>
</dbReference>
<evidence type="ECO:0000256" key="6">
    <source>
        <dbReference type="PIRSR" id="PIRSR001589-3"/>
    </source>
</evidence>
<dbReference type="Gene3D" id="3.40.50.620">
    <property type="entry name" value="HUPs"/>
    <property type="match status" value="2"/>
</dbReference>
<comment type="similarity">
    <text evidence="1">Belongs to the asparagine synthetase family.</text>
</comment>
<dbReference type="InterPro" id="IPR033738">
    <property type="entry name" value="AsnB_N"/>
</dbReference>
<organism evidence="8 9">
    <name type="scientific">Setomelanomma holmii</name>
    <dbReference type="NCBI Taxonomy" id="210430"/>
    <lineage>
        <taxon>Eukaryota</taxon>
        <taxon>Fungi</taxon>
        <taxon>Dikarya</taxon>
        <taxon>Ascomycota</taxon>
        <taxon>Pezizomycotina</taxon>
        <taxon>Dothideomycetes</taxon>
        <taxon>Pleosporomycetidae</taxon>
        <taxon>Pleosporales</taxon>
        <taxon>Pleosporineae</taxon>
        <taxon>Phaeosphaeriaceae</taxon>
        <taxon>Setomelanomma</taxon>
    </lineage>
</organism>
<dbReference type="SUPFAM" id="SSF52402">
    <property type="entry name" value="Adenine nucleotide alpha hydrolases-like"/>
    <property type="match status" value="1"/>
</dbReference>
<evidence type="ECO:0000259" key="7">
    <source>
        <dbReference type="PROSITE" id="PS51278"/>
    </source>
</evidence>
<dbReference type="GO" id="GO:0005829">
    <property type="term" value="C:cytosol"/>
    <property type="evidence" value="ECO:0007669"/>
    <property type="project" value="TreeGrafter"/>
</dbReference>
<dbReference type="Pfam" id="PF13537">
    <property type="entry name" value="GATase_7"/>
    <property type="match status" value="1"/>
</dbReference>
<dbReference type="EMBL" id="ML978301">
    <property type="protein sequence ID" value="KAF2024288.1"/>
    <property type="molecule type" value="Genomic_DNA"/>
</dbReference>
<dbReference type="OrthoDB" id="409189at2759"/>
<dbReference type="AlphaFoldDB" id="A0A9P4LGE8"/>